<dbReference type="SUPFAM" id="SSF51126">
    <property type="entry name" value="Pectin lyase-like"/>
    <property type="match status" value="1"/>
</dbReference>
<evidence type="ECO:0008006" key="4">
    <source>
        <dbReference type="Google" id="ProtNLM"/>
    </source>
</evidence>
<organism evidence="2 3">
    <name type="scientific">Janibacter melonis</name>
    <dbReference type="NCBI Taxonomy" id="262209"/>
    <lineage>
        <taxon>Bacteria</taxon>
        <taxon>Bacillati</taxon>
        <taxon>Actinomycetota</taxon>
        <taxon>Actinomycetes</taxon>
        <taxon>Micrococcales</taxon>
        <taxon>Intrasporangiaceae</taxon>
        <taxon>Janibacter</taxon>
    </lineage>
</organism>
<dbReference type="Gene3D" id="2.160.20.10">
    <property type="entry name" value="Single-stranded right-handed beta-helix, Pectin lyase-like"/>
    <property type="match status" value="1"/>
</dbReference>
<dbReference type="InterPro" id="IPR011050">
    <property type="entry name" value="Pectin_lyase_fold/virulence"/>
</dbReference>
<dbReference type="Proteomes" id="UP000076976">
    <property type="component" value="Unassembled WGS sequence"/>
</dbReference>
<evidence type="ECO:0000256" key="1">
    <source>
        <dbReference type="SAM" id="SignalP"/>
    </source>
</evidence>
<feature type="signal peptide" evidence="1">
    <location>
        <begin position="1"/>
        <end position="20"/>
    </location>
</feature>
<dbReference type="STRING" id="262209.AWH69_01565"/>
<proteinExistence type="predicted"/>
<protein>
    <recommendedName>
        <fullName evidence="4">Right handed beta helix domain-containing protein</fullName>
    </recommendedName>
</protein>
<feature type="chain" id="PRO_5039353188" description="Right handed beta helix domain-containing protein" evidence="1">
    <location>
        <begin position="21"/>
        <end position="313"/>
    </location>
</feature>
<dbReference type="RefSeq" id="WP_068270482.1">
    <property type="nucleotide sequence ID" value="NZ_LQZG01000001.1"/>
</dbReference>
<accession>A0A176QFS8</accession>
<sequence length="313" mass="32442">MSRRRTTFALGGLAVAVALALSVRGGDGPPTPVATGPPAAAPVIAGPTERGCVARPSRCGYPDETTTGVRDGVTLTPSGSVMADEDGQVIEGLDITGEISVSASDVTIRDVRVTGGRGVGAADWVVVMRPGAERLVIEDSELRTPQGTEQDLACVLNIGDGEPVVRRVDMHGCTIGVASGGGVVEDSYIHDPSMVPDLSHVNGVASMGGGGLTVRRNTILNSYSQTSAVALYQDFGTQSDDLVQHNLLAGGGYIFYGGDGRFGPTSKIRFLDNRISRVYYPKGGSLGVIAHLDLDLPGNESSGNFWDDTGEAL</sequence>
<keyword evidence="1" id="KW-0732">Signal</keyword>
<keyword evidence="3" id="KW-1185">Reference proteome</keyword>
<reference evidence="2 3" key="1">
    <citation type="submission" date="2016-01" db="EMBL/GenBank/DDBJ databases">
        <title>Janibacter melonis strain CD11_4 genome sequencing and assembly.</title>
        <authorList>
            <person name="Nair G.R."/>
            <person name="Kaur G."/>
            <person name="Chander A.M."/>
            <person name="Mayilraj S."/>
        </authorList>
    </citation>
    <scope>NUCLEOTIDE SEQUENCE [LARGE SCALE GENOMIC DNA]</scope>
    <source>
        <strain evidence="2 3">CD11-4</strain>
    </source>
</reference>
<dbReference type="AlphaFoldDB" id="A0A176QFS8"/>
<gene>
    <name evidence="2" type="ORF">AWH69_01565</name>
</gene>
<evidence type="ECO:0000313" key="3">
    <source>
        <dbReference type="Proteomes" id="UP000076976"/>
    </source>
</evidence>
<comment type="caution">
    <text evidence="2">The sequence shown here is derived from an EMBL/GenBank/DDBJ whole genome shotgun (WGS) entry which is preliminary data.</text>
</comment>
<name>A0A176QFS8_9MICO</name>
<dbReference type="InterPro" id="IPR012334">
    <property type="entry name" value="Pectin_lyas_fold"/>
</dbReference>
<dbReference type="EMBL" id="LQZG01000001">
    <property type="protein sequence ID" value="OAB88521.1"/>
    <property type="molecule type" value="Genomic_DNA"/>
</dbReference>
<evidence type="ECO:0000313" key="2">
    <source>
        <dbReference type="EMBL" id="OAB88521.1"/>
    </source>
</evidence>